<keyword evidence="3" id="KW-1185">Reference proteome</keyword>
<dbReference type="InterPro" id="IPR006222">
    <property type="entry name" value="GCVT_N"/>
</dbReference>
<evidence type="ECO:0000313" key="2">
    <source>
        <dbReference type="EMBL" id="PTX46047.1"/>
    </source>
</evidence>
<keyword evidence="2" id="KW-0808">Transferase</keyword>
<name>A0A2T6AQH6_9RHOB</name>
<dbReference type="Gene3D" id="3.30.1360.120">
    <property type="entry name" value="Probable tRNA modification gtpase trme, domain 1"/>
    <property type="match status" value="1"/>
</dbReference>
<dbReference type="RefSeq" id="WP_107977437.1">
    <property type="nucleotide sequence ID" value="NZ_BMEZ01000019.1"/>
</dbReference>
<dbReference type="PANTHER" id="PTHR43757">
    <property type="entry name" value="AMINOMETHYLTRANSFERASE"/>
    <property type="match status" value="1"/>
</dbReference>
<proteinExistence type="predicted"/>
<gene>
    <name evidence="2" type="ORF">C8N44_11822</name>
</gene>
<comment type="caution">
    <text evidence="2">The sequence shown here is derived from an EMBL/GenBank/DDBJ whole genome shotgun (WGS) entry which is preliminary data.</text>
</comment>
<dbReference type="OrthoDB" id="9772660at2"/>
<dbReference type="SUPFAM" id="SSF103025">
    <property type="entry name" value="Folate-binding domain"/>
    <property type="match status" value="1"/>
</dbReference>
<feature type="domain" description="GCVT N-terminal" evidence="1">
    <location>
        <begin position="25"/>
        <end position="248"/>
    </location>
</feature>
<dbReference type="Proteomes" id="UP000244069">
    <property type="component" value="Unassembled WGS sequence"/>
</dbReference>
<evidence type="ECO:0000313" key="3">
    <source>
        <dbReference type="Proteomes" id="UP000244069"/>
    </source>
</evidence>
<dbReference type="GO" id="GO:0032259">
    <property type="term" value="P:methylation"/>
    <property type="evidence" value="ECO:0007669"/>
    <property type="project" value="UniProtKB-KW"/>
</dbReference>
<dbReference type="InterPro" id="IPR028896">
    <property type="entry name" value="GcvT/YgfZ/DmdA"/>
</dbReference>
<evidence type="ECO:0000259" key="1">
    <source>
        <dbReference type="Pfam" id="PF01571"/>
    </source>
</evidence>
<accession>A0A2T6AQH6</accession>
<dbReference type="AlphaFoldDB" id="A0A2T6AQH6"/>
<protein>
    <submittedName>
        <fullName evidence="2">Syringate O-demethylase/vanillate/3-O-methylgallate O-demethylase</fullName>
    </submittedName>
</protein>
<organism evidence="2 3">
    <name type="scientific">Allosediminivita pacifica</name>
    <dbReference type="NCBI Taxonomy" id="1267769"/>
    <lineage>
        <taxon>Bacteria</taxon>
        <taxon>Pseudomonadati</taxon>
        <taxon>Pseudomonadota</taxon>
        <taxon>Alphaproteobacteria</taxon>
        <taxon>Rhodobacterales</taxon>
        <taxon>Paracoccaceae</taxon>
        <taxon>Allosediminivita</taxon>
    </lineage>
</organism>
<dbReference type="Pfam" id="PF01571">
    <property type="entry name" value="GCV_T"/>
    <property type="match status" value="1"/>
</dbReference>
<dbReference type="InterPro" id="IPR027266">
    <property type="entry name" value="TrmE/GcvT-like"/>
</dbReference>
<dbReference type="GO" id="GO:0008168">
    <property type="term" value="F:methyltransferase activity"/>
    <property type="evidence" value="ECO:0007669"/>
    <property type="project" value="UniProtKB-KW"/>
</dbReference>
<reference evidence="2 3" key="1">
    <citation type="submission" date="2018-04" db="EMBL/GenBank/DDBJ databases">
        <title>Genomic Encyclopedia of Archaeal and Bacterial Type Strains, Phase II (KMG-II): from individual species to whole genera.</title>
        <authorList>
            <person name="Goeker M."/>
        </authorList>
    </citation>
    <scope>NUCLEOTIDE SEQUENCE [LARGE SCALE GENOMIC DNA]</scope>
    <source>
        <strain evidence="2 3">DSM 29329</strain>
    </source>
</reference>
<dbReference type="PANTHER" id="PTHR43757:SF2">
    <property type="entry name" value="AMINOMETHYLTRANSFERASE, MITOCHONDRIAL"/>
    <property type="match status" value="1"/>
</dbReference>
<dbReference type="EMBL" id="QBKN01000018">
    <property type="protein sequence ID" value="PTX46047.1"/>
    <property type="molecule type" value="Genomic_DNA"/>
</dbReference>
<sequence>MTSLEERLQGYGSALEMLRSSQMGPYQFPIPAEFSNWREEQQAWREGVALMDQSFHMTDLYVEGPDVVPFLASLAINGFTGFGEGKAKQLVCCAPDGHLIGDMVLTGLGPELVNVIGRPTVASWIEFNASLGKFDVRCDRDERKLDNPKPKKTFRFEVQGPKAWEMLEGLNGGPLESTGFFRMGHIRVGGRSYRTLRHGMGGAPGLEFWGPVEQYDEVKGLLLEAGKAYGMRKVGARAYGSATVESGWWGCVFPAIYEGEAMRPFREWLPAMSYDGLASLGGSFVGDSLSEYLFTPWDLDYGRLIRFDHDFVGREALEAMVEQPHRRKVSLVIEPEDAVAVYRSQMGEGPKGKAMEAPSAHYAAYPFDAVLDPAGKRVGVSCYLNFIAPDRTWVALACVDAEHAAEGTELQLVWGEPDGGSGRPTVEPHVQMPLKGTVTGWPFSASARAGYRKD</sequence>
<keyword evidence="2" id="KW-0489">Methyltransferase</keyword>